<organism evidence="2 3">
    <name type="scientific">Athelia psychrophila</name>
    <dbReference type="NCBI Taxonomy" id="1759441"/>
    <lineage>
        <taxon>Eukaryota</taxon>
        <taxon>Fungi</taxon>
        <taxon>Dikarya</taxon>
        <taxon>Basidiomycota</taxon>
        <taxon>Agaricomycotina</taxon>
        <taxon>Agaricomycetes</taxon>
        <taxon>Agaricomycetidae</taxon>
        <taxon>Atheliales</taxon>
        <taxon>Atheliaceae</taxon>
        <taxon>Athelia</taxon>
    </lineage>
</organism>
<gene>
    <name evidence="2" type="ORF">FIBSPDRAFT_842342</name>
</gene>
<dbReference type="OrthoDB" id="8954335at2759"/>
<evidence type="ECO:0000313" key="2">
    <source>
        <dbReference type="EMBL" id="KZP06228.1"/>
    </source>
</evidence>
<dbReference type="Gene3D" id="3.40.50.300">
    <property type="entry name" value="P-loop containing nucleotide triphosphate hydrolases"/>
    <property type="match status" value="1"/>
</dbReference>
<dbReference type="EMBL" id="KV417798">
    <property type="protein sequence ID" value="KZP06228.1"/>
    <property type="molecule type" value="Genomic_DNA"/>
</dbReference>
<dbReference type="AlphaFoldDB" id="A0A167WL99"/>
<dbReference type="InterPro" id="IPR006073">
    <property type="entry name" value="GTP-bd"/>
</dbReference>
<keyword evidence="3" id="KW-1185">Reference proteome</keyword>
<dbReference type="STRING" id="436010.A0A167WL99"/>
<evidence type="ECO:0000259" key="1">
    <source>
        <dbReference type="Pfam" id="PF01926"/>
    </source>
</evidence>
<dbReference type="Pfam" id="PF01926">
    <property type="entry name" value="MMR_HSR1"/>
    <property type="match status" value="1"/>
</dbReference>
<dbReference type="CDD" id="cd00882">
    <property type="entry name" value="Ras_like_GTPase"/>
    <property type="match status" value="1"/>
</dbReference>
<proteinExistence type="predicted"/>
<evidence type="ECO:0000313" key="3">
    <source>
        <dbReference type="Proteomes" id="UP000076532"/>
    </source>
</evidence>
<protein>
    <recommendedName>
        <fullName evidence="1">G domain-containing protein</fullName>
    </recommendedName>
</protein>
<sequence>MGPTGAGKSTFIDYATQQDGTSVGHTLQSQTTYIRAVRTTHPYDKEPVIFVDTPGFDDKNRSDVEILSEIAGWIVEVYKETIPISSIIYLHRISDNRMAGSPLKILRMFASMCGQAGLSRVVLSTTMWGDIQPEIGARREQELRGTFWADMIDQGCTVHRFRDSYESTWKIVGILPTEQDNIAISREIHDDKKGLNETAAGVRLKEELDKLISDQRDASRRLEAQVTEHGNHVRVAELHQRRVEIEKRIGIVSSRIQMFKIPFGKRMRILFDGQRARKE</sequence>
<dbReference type="Proteomes" id="UP000076532">
    <property type="component" value="Unassembled WGS sequence"/>
</dbReference>
<reference evidence="2 3" key="1">
    <citation type="journal article" date="2016" name="Mol. Biol. Evol.">
        <title>Comparative Genomics of Early-Diverging Mushroom-Forming Fungi Provides Insights into the Origins of Lignocellulose Decay Capabilities.</title>
        <authorList>
            <person name="Nagy L.G."/>
            <person name="Riley R."/>
            <person name="Tritt A."/>
            <person name="Adam C."/>
            <person name="Daum C."/>
            <person name="Floudas D."/>
            <person name="Sun H."/>
            <person name="Yadav J.S."/>
            <person name="Pangilinan J."/>
            <person name="Larsson K.H."/>
            <person name="Matsuura K."/>
            <person name="Barry K."/>
            <person name="Labutti K."/>
            <person name="Kuo R."/>
            <person name="Ohm R.A."/>
            <person name="Bhattacharya S.S."/>
            <person name="Shirouzu T."/>
            <person name="Yoshinaga Y."/>
            <person name="Martin F.M."/>
            <person name="Grigoriev I.V."/>
            <person name="Hibbett D.S."/>
        </authorList>
    </citation>
    <scope>NUCLEOTIDE SEQUENCE [LARGE SCALE GENOMIC DNA]</scope>
    <source>
        <strain evidence="2 3">CBS 109695</strain>
    </source>
</reference>
<dbReference type="InterPro" id="IPR027417">
    <property type="entry name" value="P-loop_NTPase"/>
</dbReference>
<accession>A0A167WL99</accession>
<dbReference type="SUPFAM" id="SSF52540">
    <property type="entry name" value="P-loop containing nucleoside triphosphate hydrolases"/>
    <property type="match status" value="1"/>
</dbReference>
<dbReference type="GO" id="GO:0005525">
    <property type="term" value="F:GTP binding"/>
    <property type="evidence" value="ECO:0007669"/>
    <property type="project" value="InterPro"/>
</dbReference>
<name>A0A167WL99_9AGAM</name>
<feature type="domain" description="G" evidence="1">
    <location>
        <begin position="1"/>
        <end position="60"/>
    </location>
</feature>